<gene>
    <name evidence="2" type="ORF">APICC_07378</name>
</gene>
<feature type="compositionally biased region" description="Low complexity" evidence="1">
    <location>
        <begin position="35"/>
        <end position="49"/>
    </location>
</feature>
<feature type="region of interest" description="Disordered" evidence="1">
    <location>
        <begin position="159"/>
        <end position="235"/>
    </location>
</feature>
<dbReference type="OrthoDB" id="6512771at2759"/>
<evidence type="ECO:0000313" key="3">
    <source>
        <dbReference type="Proteomes" id="UP000242457"/>
    </source>
</evidence>
<reference evidence="2 3" key="1">
    <citation type="submission" date="2014-07" db="EMBL/GenBank/DDBJ databases">
        <title>Genomic and transcriptomic analysis on Apis cerana provide comprehensive insights into honey bee biology.</title>
        <authorList>
            <person name="Diao Q."/>
            <person name="Sun L."/>
            <person name="Zheng H."/>
            <person name="Zheng H."/>
            <person name="Xu S."/>
            <person name="Wang S."/>
            <person name="Zeng Z."/>
            <person name="Hu F."/>
            <person name="Su S."/>
            <person name="Wu J."/>
        </authorList>
    </citation>
    <scope>NUCLEOTIDE SEQUENCE [LARGE SCALE GENOMIC DNA]</scope>
    <source>
        <tissue evidence="2">Pupae without intestine</tissue>
    </source>
</reference>
<dbReference type="Proteomes" id="UP000242457">
    <property type="component" value="Unassembled WGS sequence"/>
</dbReference>
<accession>A0A2A3E2C6</accession>
<dbReference type="AlphaFoldDB" id="A0A2A3E2C6"/>
<name>A0A2A3E2C6_APICC</name>
<feature type="compositionally biased region" description="Basic and acidic residues" evidence="1">
    <location>
        <begin position="78"/>
        <end position="91"/>
    </location>
</feature>
<feature type="compositionally biased region" description="Polar residues" evidence="1">
    <location>
        <begin position="293"/>
        <end position="302"/>
    </location>
</feature>
<feature type="region of interest" description="Disordered" evidence="1">
    <location>
        <begin position="261"/>
        <end position="359"/>
    </location>
</feature>
<feature type="region of interest" description="Disordered" evidence="1">
    <location>
        <begin position="29"/>
        <end position="54"/>
    </location>
</feature>
<proteinExistence type="predicted"/>
<evidence type="ECO:0000256" key="1">
    <source>
        <dbReference type="SAM" id="MobiDB-lite"/>
    </source>
</evidence>
<feature type="compositionally biased region" description="Polar residues" evidence="1">
    <location>
        <begin position="159"/>
        <end position="172"/>
    </location>
</feature>
<feature type="compositionally biased region" description="Polar residues" evidence="1">
    <location>
        <begin position="312"/>
        <end position="339"/>
    </location>
</feature>
<keyword evidence="3" id="KW-1185">Reference proteome</keyword>
<sequence>MNFEFGVSRMIKDLLNDFMDLLSAYEEFSQRRRLSTPSDSPSPPRTTRLFRSTGTLTREEESFCESNNTLTKKNQGQEIERKVDKKPRIPESEILTTGTDEEASSVPERISMQKNLRFFGDTDQESISSNRDRRNKRDDHACSRRDVINSSRYNLGILSTSRKPSRLTESALSSGESTTGDSSQQSQNSQRSQRSVVYLHAATVGEIPGPNERRRAASREELNRPLQSHTRTVSRSVSVLAPWKPRHYRESFEINYDQQLHPKSLATMRRRQKSRETLNRRGKDTRRSKDNLSKTGTINRSTLKSKDKQNVDRTVSTESLAIKSRSVNSKPELSRSTSVPRDPNKSAGWFKLKSKKSRN</sequence>
<organism evidence="2 3">
    <name type="scientific">Apis cerana cerana</name>
    <name type="common">Oriental honeybee</name>
    <dbReference type="NCBI Taxonomy" id="94128"/>
    <lineage>
        <taxon>Eukaryota</taxon>
        <taxon>Metazoa</taxon>
        <taxon>Ecdysozoa</taxon>
        <taxon>Arthropoda</taxon>
        <taxon>Hexapoda</taxon>
        <taxon>Insecta</taxon>
        <taxon>Pterygota</taxon>
        <taxon>Neoptera</taxon>
        <taxon>Endopterygota</taxon>
        <taxon>Hymenoptera</taxon>
        <taxon>Apocrita</taxon>
        <taxon>Aculeata</taxon>
        <taxon>Apoidea</taxon>
        <taxon>Anthophila</taxon>
        <taxon>Apidae</taxon>
        <taxon>Apis</taxon>
    </lineage>
</organism>
<evidence type="ECO:0000313" key="2">
    <source>
        <dbReference type="EMBL" id="PBC25289.1"/>
    </source>
</evidence>
<feature type="compositionally biased region" description="Low complexity" evidence="1">
    <location>
        <begin position="173"/>
        <end position="195"/>
    </location>
</feature>
<feature type="region of interest" description="Disordered" evidence="1">
    <location>
        <begin position="75"/>
        <end position="143"/>
    </location>
</feature>
<feature type="compositionally biased region" description="Basic and acidic residues" evidence="1">
    <location>
        <begin position="274"/>
        <end position="292"/>
    </location>
</feature>
<protein>
    <submittedName>
        <fullName evidence="2">Uncharacterized protein</fullName>
    </submittedName>
</protein>
<dbReference type="EMBL" id="KZ288475">
    <property type="protein sequence ID" value="PBC25289.1"/>
    <property type="molecule type" value="Genomic_DNA"/>
</dbReference>
<feature type="compositionally biased region" description="Basic and acidic residues" evidence="1">
    <location>
        <begin position="211"/>
        <end position="223"/>
    </location>
</feature>
<feature type="compositionally biased region" description="Basic and acidic residues" evidence="1">
    <location>
        <begin position="130"/>
        <end position="143"/>
    </location>
</feature>